<proteinExistence type="predicted"/>
<dbReference type="AlphaFoldDB" id="A0A1Y5PMN1"/>
<dbReference type="PANTHER" id="PTHR43306">
    <property type="entry name" value="7,8-DIHYDRO-6-HYDROXYMETHYLPTERIN DIMETHYLTRANSFERASE"/>
    <property type="match status" value="1"/>
</dbReference>
<dbReference type="InterPro" id="IPR056488">
    <property type="entry name" value="Zn_ribbon_HMPTM"/>
</dbReference>
<protein>
    <submittedName>
        <fullName evidence="6">Radical SAM domain protein</fullName>
    </submittedName>
</protein>
<dbReference type="Pfam" id="PF04055">
    <property type="entry name" value="Radical_SAM"/>
    <property type="match status" value="1"/>
</dbReference>
<dbReference type="Pfam" id="PF23545">
    <property type="entry name" value="Zn_ribbon_HMPTM"/>
    <property type="match status" value="1"/>
</dbReference>
<dbReference type="InterPro" id="IPR058240">
    <property type="entry name" value="rSAM_sf"/>
</dbReference>
<evidence type="ECO:0000256" key="1">
    <source>
        <dbReference type="ARBA" id="ARBA00022691"/>
    </source>
</evidence>
<dbReference type="InterPro" id="IPR034474">
    <property type="entry name" value="Methyltransferase_Class_D"/>
</dbReference>
<dbReference type="SFLD" id="SFLDS00029">
    <property type="entry name" value="Radical_SAM"/>
    <property type="match status" value="1"/>
</dbReference>
<evidence type="ECO:0000313" key="6">
    <source>
        <dbReference type="EMBL" id="SBS78650.1"/>
    </source>
</evidence>
<dbReference type="InterPro" id="IPR013785">
    <property type="entry name" value="Aldolase_TIM"/>
</dbReference>
<dbReference type="CDD" id="cd01335">
    <property type="entry name" value="Radical_SAM"/>
    <property type="match status" value="1"/>
</dbReference>
<dbReference type="SFLD" id="SFLDG01100">
    <property type="entry name" value="methyltransferase_(Class_D)"/>
    <property type="match status" value="1"/>
</dbReference>
<evidence type="ECO:0000259" key="5">
    <source>
        <dbReference type="PROSITE" id="PS51918"/>
    </source>
</evidence>
<sequence>MTNGGMRLRGDQLLRYVTAFCPSCHREAPETPLSDVARLSGRLVERDGRVWLERGCQTHGLVCTLYDEDPEILSYLEEWTAPTKAHTPDVAGNFDPIPSAYLRGLPEMQTQHTCILLEDIAETCNLRCPTCFTGSSPDLRNVVPVAGVLANVDQRLARENGRIDVLMLSGGEPTLHPALPELLAELTARPITRILINSNGIRIATDDVLLELLTEHRNRVEVYLQYDGLSETAHRHHRGGDLRALKRLALQRLSNNEIFTTLVMTATLGVNDNEIGDMVRLALDTPYVGGISIQPQFGSGRSADIDPLDRLTHTGVLKRLGPQTDGLVTWRDLTALPCSHPHCCSVGYMIHDDAGAWRSLTSLLGHDGLKARLGLVSNRIVDTELPQQLRLAVKESLLGLLSEQSSLSHPDIGDVWRIICESCDLGVGTLLTVASSALPGRRRKLRRLLGERVVRITVKPFMDMATMIEERLVQCCVHVGTKADQHQCAPFCAVQAWPALGRQRMSIAVGQPLPLVAVEADGINSTVSPTSMVTTSSAGLATKGIWSSP</sequence>
<keyword evidence="3" id="KW-0408">Iron</keyword>
<dbReference type="Gene3D" id="3.20.20.70">
    <property type="entry name" value="Aldolase class I"/>
    <property type="match status" value="1"/>
</dbReference>
<dbReference type="GO" id="GO:0003824">
    <property type="term" value="F:catalytic activity"/>
    <property type="evidence" value="ECO:0007669"/>
    <property type="project" value="InterPro"/>
</dbReference>
<evidence type="ECO:0000256" key="4">
    <source>
        <dbReference type="ARBA" id="ARBA00023014"/>
    </source>
</evidence>
<dbReference type="PANTHER" id="PTHR43306:SF1">
    <property type="entry name" value="7,8-DIHYDRO-6-HYDROXYMETHYLPTERIN DIMETHYLTRANSFERASE"/>
    <property type="match status" value="1"/>
</dbReference>
<keyword evidence="4" id="KW-0411">Iron-sulfur</keyword>
<name>A0A1Y5PMN1_9MYCO</name>
<dbReference type="GO" id="GO:0046872">
    <property type="term" value="F:metal ion binding"/>
    <property type="evidence" value="ECO:0007669"/>
    <property type="project" value="UniProtKB-KW"/>
</dbReference>
<dbReference type="PROSITE" id="PS51918">
    <property type="entry name" value="RADICAL_SAM"/>
    <property type="match status" value="1"/>
</dbReference>
<keyword evidence="2" id="KW-0479">Metal-binding</keyword>
<reference evidence="6" key="1">
    <citation type="submission" date="2016-03" db="EMBL/GenBank/DDBJ databases">
        <authorList>
            <person name="Ploux O."/>
        </authorList>
    </citation>
    <scope>NUCLEOTIDE SEQUENCE</scope>
    <source>
        <strain evidence="6">UC10</strain>
    </source>
</reference>
<gene>
    <name evidence="6" type="ORF">MHPYR_60138</name>
</gene>
<organism evidence="6">
    <name type="scientific">uncultured Mycobacterium sp</name>
    <dbReference type="NCBI Taxonomy" id="171292"/>
    <lineage>
        <taxon>Bacteria</taxon>
        <taxon>Bacillati</taxon>
        <taxon>Actinomycetota</taxon>
        <taxon>Actinomycetes</taxon>
        <taxon>Mycobacteriales</taxon>
        <taxon>Mycobacteriaceae</taxon>
        <taxon>Mycobacterium</taxon>
        <taxon>environmental samples</taxon>
    </lineage>
</organism>
<dbReference type="EMBL" id="FLQS01000056">
    <property type="protein sequence ID" value="SBS78650.1"/>
    <property type="molecule type" value="Genomic_DNA"/>
</dbReference>
<dbReference type="SUPFAM" id="SSF102114">
    <property type="entry name" value="Radical SAM enzymes"/>
    <property type="match status" value="1"/>
</dbReference>
<feature type="domain" description="Radical SAM core" evidence="5">
    <location>
        <begin position="109"/>
        <end position="323"/>
    </location>
</feature>
<accession>A0A1Y5PMN1</accession>
<dbReference type="SFLD" id="SFLDG01067">
    <property type="entry name" value="SPASM/twitch_domain_containing"/>
    <property type="match status" value="1"/>
</dbReference>
<dbReference type="InterPro" id="IPR007197">
    <property type="entry name" value="rSAM"/>
</dbReference>
<dbReference type="GO" id="GO:0051536">
    <property type="term" value="F:iron-sulfur cluster binding"/>
    <property type="evidence" value="ECO:0007669"/>
    <property type="project" value="UniProtKB-KW"/>
</dbReference>
<evidence type="ECO:0000256" key="3">
    <source>
        <dbReference type="ARBA" id="ARBA00023004"/>
    </source>
</evidence>
<keyword evidence="1" id="KW-0949">S-adenosyl-L-methionine</keyword>
<evidence type="ECO:0000256" key="2">
    <source>
        <dbReference type="ARBA" id="ARBA00022723"/>
    </source>
</evidence>